<evidence type="ECO:0000256" key="1">
    <source>
        <dbReference type="ARBA" id="ARBA00004117"/>
    </source>
</evidence>
<evidence type="ECO:0000256" key="3">
    <source>
        <dbReference type="ARBA" id="ARBA00014376"/>
    </source>
</evidence>
<keyword evidence="8" id="KW-1185">Reference proteome</keyword>
<dbReference type="EMBL" id="JACIDR010000003">
    <property type="protein sequence ID" value="MBB3973544.1"/>
    <property type="molecule type" value="Genomic_DNA"/>
</dbReference>
<reference evidence="7 8" key="1">
    <citation type="submission" date="2020-08" db="EMBL/GenBank/DDBJ databases">
        <title>Genomic Encyclopedia of Type Strains, Phase IV (KMG-IV): sequencing the most valuable type-strain genomes for metagenomic binning, comparative biology and taxonomic classification.</title>
        <authorList>
            <person name="Goeker M."/>
        </authorList>
    </citation>
    <scope>NUCLEOTIDE SEQUENCE [LARGE SCALE GENOMIC DNA]</scope>
    <source>
        <strain evidence="7 8">DSM 25481</strain>
    </source>
</reference>
<accession>A0A7W6D7B5</accession>
<sequence>MAGLVELPLLSALKTKMRWQEARQRVLAENVANAATPGFQAHDLKPAEPSASSVGPLQTNARHLSLASAPGGATKIGDGFERTPDGNTVVLEEQMTKAAQNQMDHQMAAMLYQKSLGVLRAALGRA</sequence>
<protein>
    <recommendedName>
        <fullName evidence="3 6">Flagellar basal body rod protein FlgB</fullName>
    </recommendedName>
</protein>
<comment type="function">
    <text evidence="5 6">Structural component of flagellum, the bacterial motility apparatus. Part of the rod structure of flagellar basal body.</text>
</comment>
<dbReference type="AlphaFoldDB" id="A0A7W6D7B5"/>
<keyword evidence="7" id="KW-0282">Flagellum</keyword>
<dbReference type="PIRSF" id="PIRSF002889">
    <property type="entry name" value="Rod_FlgB"/>
    <property type="match status" value="1"/>
</dbReference>
<evidence type="ECO:0000313" key="7">
    <source>
        <dbReference type="EMBL" id="MBB3973544.1"/>
    </source>
</evidence>
<organism evidence="7 8">
    <name type="scientific">Hansschlegelia beijingensis</name>
    <dbReference type="NCBI Taxonomy" id="1133344"/>
    <lineage>
        <taxon>Bacteria</taxon>
        <taxon>Pseudomonadati</taxon>
        <taxon>Pseudomonadota</taxon>
        <taxon>Alphaproteobacteria</taxon>
        <taxon>Hyphomicrobiales</taxon>
        <taxon>Methylopilaceae</taxon>
        <taxon>Hansschlegelia</taxon>
    </lineage>
</organism>
<name>A0A7W6D7B5_9HYPH</name>
<comment type="subcellular location">
    <subcellularLocation>
        <location evidence="1 6">Bacterial flagellum basal body</location>
    </subcellularLocation>
</comment>
<dbReference type="GO" id="GO:0030694">
    <property type="term" value="C:bacterial-type flagellum basal body, rod"/>
    <property type="evidence" value="ECO:0007669"/>
    <property type="project" value="InterPro"/>
</dbReference>
<proteinExistence type="inferred from homology"/>
<keyword evidence="4 6" id="KW-0975">Bacterial flagellum</keyword>
<evidence type="ECO:0000313" key="8">
    <source>
        <dbReference type="Proteomes" id="UP000528964"/>
    </source>
</evidence>
<comment type="caution">
    <text evidence="7">The sequence shown here is derived from an EMBL/GenBank/DDBJ whole genome shotgun (WGS) entry which is preliminary data.</text>
</comment>
<keyword evidence="7" id="KW-0969">Cilium</keyword>
<dbReference type="GO" id="GO:0071973">
    <property type="term" value="P:bacterial-type flagellum-dependent cell motility"/>
    <property type="evidence" value="ECO:0007669"/>
    <property type="project" value="InterPro"/>
</dbReference>
<evidence type="ECO:0000256" key="2">
    <source>
        <dbReference type="ARBA" id="ARBA00009677"/>
    </source>
</evidence>
<evidence type="ECO:0000256" key="5">
    <source>
        <dbReference type="ARBA" id="ARBA00024934"/>
    </source>
</evidence>
<dbReference type="InterPro" id="IPR006300">
    <property type="entry name" value="FlgB"/>
</dbReference>
<dbReference type="RefSeq" id="WP_183395406.1">
    <property type="nucleotide sequence ID" value="NZ_JACIDR010000003.1"/>
</dbReference>
<gene>
    <name evidence="7" type="ORF">GGR24_002214</name>
</gene>
<evidence type="ECO:0000256" key="6">
    <source>
        <dbReference type="PIRNR" id="PIRNR002889"/>
    </source>
</evidence>
<comment type="subunit">
    <text evidence="6">The basal body constitutes a major portion of the flagellar organelle and consists of a number of rings mounted on a central rod.</text>
</comment>
<comment type="similarity">
    <text evidence="2 6">Belongs to the flagella basal body rod proteins family.</text>
</comment>
<evidence type="ECO:0000256" key="4">
    <source>
        <dbReference type="ARBA" id="ARBA00023143"/>
    </source>
</evidence>
<keyword evidence="7" id="KW-0966">Cell projection</keyword>
<dbReference type="Proteomes" id="UP000528964">
    <property type="component" value="Unassembled WGS sequence"/>
</dbReference>